<sequence length="250" mass="26429">MIIQLMDGQPFPITLGAKWVHVEKADSPFTMHIDETNELVKLAETAVYHHSTDEIGRVFLVGVGEIHIETGAGSFTPPVKGQQVEVSAMPAVQVSQMPAVDVATMPSVEVSQMPAVDVATMPSVQVSQLPAVDVATMPSVEVSQLPAVDVATMPSVEVSKLPAVNAYVLASGRFTTHAFTVFPTSIAKDDARKGLTLKAHKDNVGAVALMDAATGAEVYELDAGEVLQLAAKGEIFINAQAGDRLMIIEV</sequence>
<evidence type="ECO:0000313" key="1">
    <source>
        <dbReference type="EMBL" id="MDN2481109.1"/>
    </source>
</evidence>
<protein>
    <submittedName>
        <fullName evidence="1">Uncharacterized protein</fullName>
    </submittedName>
</protein>
<reference evidence="1" key="1">
    <citation type="submission" date="2024-05" db="EMBL/GenBank/DDBJ databases">
        <title>Genome Sequences of Four Agar- Degrading Marine Bacteria.</title>
        <authorList>
            <person name="Phillips E.K."/>
            <person name="Shaffer J.C."/>
            <person name="Henson M.W."/>
            <person name="Temperton B."/>
            <person name="Thrash C.J."/>
            <person name="Martin M.O."/>
        </authorList>
    </citation>
    <scope>NUCLEOTIDE SEQUENCE</scope>
    <source>
        <strain evidence="1">EKP203</strain>
    </source>
</reference>
<dbReference type="RefSeq" id="WP_289961229.1">
    <property type="nucleotide sequence ID" value="NZ_JAUEOZ010000001.1"/>
</dbReference>
<dbReference type="Proteomes" id="UP001169719">
    <property type="component" value="Unassembled WGS sequence"/>
</dbReference>
<accession>A0ABT7XZA5</accession>
<dbReference type="EMBL" id="JAUEOZ010000001">
    <property type="protein sequence ID" value="MDN2481109.1"/>
    <property type="molecule type" value="Genomic_DNA"/>
</dbReference>
<organism evidence="1 2">
    <name type="scientific">Vibrio agarivorans</name>
    <dbReference type="NCBI Taxonomy" id="153622"/>
    <lineage>
        <taxon>Bacteria</taxon>
        <taxon>Pseudomonadati</taxon>
        <taxon>Pseudomonadota</taxon>
        <taxon>Gammaproteobacteria</taxon>
        <taxon>Vibrionales</taxon>
        <taxon>Vibrionaceae</taxon>
        <taxon>Vibrio</taxon>
    </lineage>
</organism>
<proteinExistence type="predicted"/>
<evidence type="ECO:0000313" key="2">
    <source>
        <dbReference type="Proteomes" id="UP001169719"/>
    </source>
</evidence>
<keyword evidence="2" id="KW-1185">Reference proteome</keyword>
<name>A0ABT7XZA5_9VIBR</name>
<comment type="caution">
    <text evidence="1">The sequence shown here is derived from an EMBL/GenBank/DDBJ whole genome shotgun (WGS) entry which is preliminary data.</text>
</comment>
<gene>
    <name evidence="1" type="ORF">QWJ08_06840</name>
</gene>